<accession>A0A4U1IB42</accession>
<feature type="domain" description="PAS" evidence="2">
    <location>
        <begin position="94"/>
        <end position="145"/>
    </location>
</feature>
<proteinExistence type="predicted"/>
<dbReference type="PANTHER" id="PTHR33745">
    <property type="entry name" value="RSBT ANTAGONIST PROTEIN RSBS-RELATED"/>
    <property type="match status" value="1"/>
</dbReference>
<dbReference type="InterPro" id="IPR000014">
    <property type="entry name" value="PAS"/>
</dbReference>
<dbReference type="Proteomes" id="UP000309215">
    <property type="component" value="Unassembled WGS sequence"/>
</dbReference>
<keyword evidence="1" id="KW-0597">Phosphoprotein</keyword>
<dbReference type="Gene3D" id="3.30.450.20">
    <property type="entry name" value="PAS domain"/>
    <property type="match status" value="1"/>
</dbReference>
<comment type="caution">
    <text evidence="5">The sequence shown here is derived from an EMBL/GenBank/DDBJ whole genome shotgun (WGS) entry which is preliminary data.</text>
</comment>
<dbReference type="OrthoDB" id="5488593at2"/>
<organism evidence="5 6">
    <name type="scientific">Polyangium fumosum</name>
    <dbReference type="NCBI Taxonomy" id="889272"/>
    <lineage>
        <taxon>Bacteria</taxon>
        <taxon>Pseudomonadati</taxon>
        <taxon>Myxococcota</taxon>
        <taxon>Polyangia</taxon>
        <taxon>Polyangiales</taxon>
        <taxon>Polyangiaceae</taxon>
        <taxon>Polyangium</taxon>
    </lineage>
</organism>
<evidence type="ECO:0000259" key="3">
    <source>
        <dbReference type="PROSITE" id="PS50113"/>
    </source>
</evidence>
<evidence type="ECO:0000259" key="4">
    <source>
        <dbReference type="PROSITE" id="PS50801"/>
    </source>
</evidence>
<dbReference type="InterPro" id="IPR013656">
    <property type="entry name" value="PAS_4"/>
</dbReference>
<name>A0A4U1IB42_9BACT</name>
<reference evidence="5 6" key="1">
    <citation type="submission" date="2019-04" db="EMBL/GenBank/DDBJ databases">
        <authorList>
            <person name="Li Y."/>
            <person name="Wang J."/>
        </authorList>
    </citation>
    <scope>NUCLEOTIDE SEQUENCE [LARGE SCALE GENOMIC DNA]</scope>
    <source>
        <strain evidence="5 6">DSM 14668</strain>
    </source>
</reference>
<dbReference type="Pfam" id="PF08448">
    <property type="entry name" value="PAS_4"/>
    <property type="match status" value="1"/>
</dbReference>
<evidence type="ECO:0000313" key="6">
    <source>
        <dbReference type="Proteomes" id="UP000309215"/>
    </source>
</evidence>
<feature type="domain" description="STAS" evidence="4">
    <location>
        <begin position="226"/>
        <end position="337"/>
    </location>
</feature>
<dbReference type="PROSITE" id="PS50113">
    <property type="entry name" value="PAC"/>
    <property type="match status" value="1"/>
</dbReference>
<dbReference type="InterPro" id="IPR035965">
    <property type="entry name" value="PAS-like_dom_sf"/>
</dbReference>
<keyword evidence="6" id="KW-1185">Reference proteome</keyword>
<gene>
    <name evidence="5" type="ORF">E8A74_50795</name>
</gene>
<dbReference type="InterPro" id="IPR000700">
    <property type="entry name" value="PAS-assoc_C"/>
</dbReference>
<dbReference type="SUPFAM" id="SSF52091">
    <property type="entry name" value="SpoIIaa-like"/>
    <property type="match status" value="1"/>
</dbReference>
<dbReference type="Gene3D" id="3.30.750.24">
    <property type="entry name" value="STAS domain"/>
    <property type="match status" value="1"/>
</dbReference>
<dbReference type="RefSeq" id="WP_136936447.1">
    <property type="nucleotide sequence ID" value="NZ_SSMQ01000145.1"/>
</dbReference>
<dbReference type="CDD" id="cd00130">
    <property type="entry name" value="PAS"/>
    <property type="match status" value="1"/>
</dbReference>
<dbReference type="AlphaFoldDB" id="A0A4U1IB42"/>
<dbReference type="CDD" id="cd07041">
    <property type="entry name" value="STAS_RsbR_RsbS_like"/>
    <property type="match status" value="1"/>
</dbReference>
<evidence type="ECO:0000256" key="1">
    <source>
        <dbReference type="ARBA" id="ARBA00022553"/>
    </source>
</evidence>
<dbReference type="InterPro" id="IPR036513">
    <property type="entry name" value="STAS_dom_sf"/>
</dbReference>
<protein>
    <submittedName>
        <fullName evidence="5">STAS domain-containing protein</fullName>
    </submittedName>
</protein>
<dbReference type="SMART" id="SM00091">
    <property type="entry name" value="PAS"/>
    <property type="match status" value="1"/>
</dbReference>
<dbReference type="NCBIfam" id="TIGR00229">
    <property type="entry name" value="sensory_box"/>
    <property type="match status" value="1"/>
</dbReference>
<dbReference type="PROSITE" id="PS50112">
    <property type="entry name" value="PAS"/>
    <property type="match status" value="1"/>
</dbReference>
<dbReference type="PROSITE" id="PS50801">
    <property type="entry name" value="STAS"/>
    <property type="match status" value="1"/>
</dbReference>
<dbReference type="InterPro" id="IPR002645">
    <property type="entry name" value="STAS_dom"/>
</dbReference>
<dbReference type="Pfam" id="PF01740">
    <property type="entry name" value="STAS"/>
    <property type="match status" value="1"/>
</dbReference>
<dbReference type="SUPFAM" id="SSF55785">
    <property type="entry name" value="PYP-like sensor domain (PAS domain)"/>
    <property type="match status" value="1"/>
</dbReference>
<dbReference type="InterPro" id="IPR051932">
    <property type="entry name" value="Bact_StressResp_Reg"/>
</dbReference>
<evidence type="ECO:0000313" key="5">
    <source>
        <dbReference type="EMBL" id="TKC90776.1"/>
    </source>
</evidence>
<dbReference type="PANTHER" id="PTHR33745:SF3">
    <property type="entry name" value="RSBT CO-ANTAGONIST PROTEIN RSBRC"/>
    <property type="match status" value="1"/>
</dbReference>
<sequence length="346" mass="37424">MTDVQAAAYAAAVAKLLHAHGPAPRERLLAGCLAFGLSEEQANASVDRGLALSLYVVDPATGHLRAPQLLRREPTAFLGDGIIDARKDPDVARRLAILRVLLSTAPVAMWAVDQAGYIIYYEGKALEGLGLQDGQFVGQSFHEVFGEHACAPYVARAFNGEIVEVSWEYGGIIWQNWCFPLKNAAGEVELVSLVSMDVTEARHAEQELRERLTTIERQQRVISELSTPIIEVWDKVLALPLLGVVDSTRAAMVMTNLLGEVVNKASQFVLLDLTGVEAVDTATAGYMLDLLRAVRLLGAEGIITGIRPSVAQTMVMLGVDLGGIVTHATLRQGLQHCLRGLRQGKV</sequence>
<dbReference type="EMBL" id="SSMQ01000145">
    <property type="protein sequence ID" value="TKC90776.1"/>
    <property type="molecule type" value="Genomic_DNA"/>
</dbReference>
<evidence type="ECO:0000259" key="2">
    <source>
        <dbReference type="PROSITE" id="PS50112"/>
    </source>
</evidence>
<feature type="domain" description="PAC" evidence="3">
    <location>
        <begin position="158"/>
        <end position="210"/>
    </location>
</feature>